<reference evidence="2" key="1">
    <citation type="submission" date="2019-09" db="EMBL/GenBank/DDBJ databases">
        <title>Organ-specific transcriptomic study of the physiology of the cattle tick, Rhipicephalus microplus.</title>
        <authorList>
            <person name="Tirloni L."/>
            <person name="Braz G."/>
            <person name="Gandara A.C.P."/>
            <person name="Sabadin G.A."/>
            <person name="da Silva R.M."/>
            <person name="Guizzo M.G."/>
            <person name="Machado J.A."/>
            <person name="Costa E.P."/>
            <person name="Gomes H.F."/>
            <person name="Moraes J."/>
            <person name="Mota M.B.S."/>
            <person name="Mesquita R.D."/>
            <person name="Alvarenga P.H."/>
            <person name="Alves F."/>
            <person name="Seixas A."/>
            <person name="da Fonseca R.N."/>
            <person name="Fogaca A."/>
            <person name="Logullo C."/>
            <person name="Tanaka A."/>
            <person name="Daffre S."/>
            <person name="Termignoni C."/>
            <person name="Vaz I.S.Jr."/>
            <person name="Oliveira P.L."/>
            <person name="Ribeiro J.M."/>
        </authorList>
    </citation>
    <scope>NUCLEOTIDE SEQUENCE</scope>
    <source>
        <strain evidence="2">Porto Alegre</strain>
    </source>
</reference>
<name>A0A6M2DD31_RHIMP</name>
<evidence type="ECO:0000256" key="1">
    <source>
        <dbReference type="SAM" id="SignalP"/>
    </source>
</evidence>
<organism evidence="2">
    <name type="scientific">Rhipicephalus microplus</name>
    <name type="common">Cattle tick</name>
    <name type="synonym">Boophilus microplus</name>
    <dbReference type="NCBI Taxonomy" id="6941"/>
    <lineage>
        <taxon>Eukaryota</taxon>
        <taxon>Metazoa</taxon>
        <taxon>Ecdysozoa</taxon>
        <taxon>Arthropoda</taxon>
        <taxon>Chelicerata</taxon>
        <taxon>Arachnida</taxon>
        <taxon>Acari</taxon>
        <taxon>Parasitiformes</taxon>
        <taxon>Ixodida</taxon>
        <taxon>Ixodoidea</taxon>
        <taxon>Ixodidae</taxon>
        <taxon>Rhipicephalinae</taxon>
        <taxon>Rhipicephalus</taxon>
        <taxon>Boophilus</taxon>
    </lineage>
</organism>
<feature type="chain" id="PRO_5026752563" evidence="1">
    <location>
        <begin position="17"/>
        <end position="70"/>
    </location>
</feature>
<dbReference type="AlphaFoldDB" id="A0A6M2DD31"/>
<sequence>MFCLLFCFLFYRYSELTLLRKGCLARLMKGLVTTVMQHQSSASIYDDDCDRESGKTHTGYPCSAQGGSNQ</sequence>
<evidence type="ECO:0000313" key="2">
    <source>
        <dbReference type="EMBL" id="NOV43550.1"/>
    </source>
</evidence>
<keyword evidence="1" id="KW-0732">Signal</keyword>
<feature type="signal peptide" evidence="1">
    <location>
        <begin position="1"/>
        <end position="16"/>
    </location>
</feature>
<dbReference type="EMBL" id="GHWJ01010813">
    <property type="protein sequence ID" value="NOV43550.1"/>
    <property type="molecule type" value="Transcribed_RNA"/>
</dbReference>
<protein>
    <submittedName>
        <fullName evidence="2">Putative secreted protein ovary overexpressed</fullName>
    </submittedName>
</protein>
<accession>A0A6M2DD31</accession>
<proteinExistence type="predicted"/>